<organism evidence="2 3">
    <name type="scientific">Streptomyces wuyuanensis</name>
    <dbReference type="NCBI Taxonomy" id="1196353"/>
    <lineage>
        <taxon>Bacteria</taxon>
        <taxon>Bacillati</taxon>
        <taxon>Actinomycetota</taxon>
        <taxon>Actinomycetes</taxon>
        <taxon>Kitasatosporales</taxon>
        <taxon>Streptomycetaceae</taxon>
        <taxon>Streptomyces</taxon>
    </lineage>
</organism>
<dbReference type="Gene3D" id="3.60.10.10">
    <property type="entry name" value="Endonuclease/exonuclease/phosphatase"/>
    <property type="match status" value="1"/>
</dbReference>
<evidence type="ECO:0000313" key="2">
    <source>
        <dbReference type="EMBL" id="SDN28625.1"/>
    </source>
</evidence>
<dbReference type="SUPFAM" id="SSF56219">
    <property type="entry name" value="DNase I-like"/>
    <property type="match status" value="1"/>
</dbReference>
<dbReference type="InterPro" id="IPR005135">
    <property type="entry name" value="Endo/exonuclease/phosphatase"/>
</dbReference>
<accession>A0A1H0A582</accession>
<dbReference type="GO" id="GO:0004519">
    <property type="term" value="F:endonuclease activity"/>
    <property type="evidence" value="ECO:0007669"/>
    <property type="project" value="UniProtKB-KW"/>
</dbReference>
<dbReference type="AlphaFoldDB" id="A0A1H0A582"/>
<dbReference type="CDD" id="cd09083">
    <property type="entry name" value="EEP-1"/>
    <property type="match status" value="1"/>
</dbReference>
<evidence type="ECO:0000259" key="1">
    <source>
        <dbReference type="Pfam" id="PF03372"/>
    </source>
</evidence>
<protein>
    <submittedName>
        <fullName evidence="2">Metal-dependent hydrolase, endonuclease/exonuclease/phosphatase family</fullName>
    </submittedName>
</protein>
<sequence>MTESGHGHDDGLRVVTFNLQVDGAEPPHTWSSRRDAAVELLRRARPHLLGTQEGLLHQLRDVETGLGPDHARIGRGREDGGGGEHMAVLYDRRRLQALDHGHFWLSGTPEAVASNTWGGGFPRMVTWVRFRDLVTGAGLYAVNTHFDHASAHARERSAELLARRLNALEPDVPRIVTGDFNAPAGRSAEHATLLAGTGLVDAWDAAEVRGPAYGTFHGHRAPVADGERIDWILVSRGTRVRSAGVDRFTAHGRSPSDHLPVRAVLDLPH</sequence>
<keyword evidence="2" id="KW-0269">Exonuclease</keyword>
<dbReference type="Pfam" id="PF03372">
    <property type="entry name" value="Exo_endo_phos"/>
    <property type="match status" value="1"/>
</dbReference>
<dbReference type="GeneID" id="40832989"/>
<keyword evidence="2" id="KW-0378">Hydrolase</keyword>
<reference evidence="3" key="1">
    <citation type="submission" date="2016-10" db="EMBL/GenBank/DDBJ databases">
        <authorList>
            <person name="Varghese N."/>
            <person name="Submissions S."/>
        </authorList>
    </citation>
    <scope>NUCLEOTIDE SEQUENCE [LARGE SCALE GENOMIC DNA]</scope>
    <source>
        <strain evidence="3">CGMCC 4.7042</strain>
    </source>
</reference>
<dbReference type="Proteomes" id="UP000199063">
    <property type="component" value="Unassembled WGS sequence"/>
</dbReference>
<keyword evidence="3" id="KW-1185">Reference proteome</keyword>
<gene>
    <name evidence="2" type="ORF">SAMN05444921_12390</name>
</gene>
<name>A0A1H0A582_9ACTN</name>
<keyword evidence="2" id="KW-0540">Nuclease</keyword>
<feature type="domain" description="Endonuclease/exonuclease/phosphatase" evidence="1">
    <location>
        <begin position="15"/>
        <end position="258"/>
    </location>
</feature>
<dbReference type="GO" id="GO:0004527">
    <property type="term" value="F:exonuclease activity"/>
    <property type="evidence" value="ECO:0007669"/>
    <property type="project" value="UniProtKB-KW"/>
</dbReference>
<dbReference type="STRING" id="1196353.SAMN05444921_12390"/>
<evidence type="ECO:0000313" key="3">
    <source>
        <dbReference type="Proteomes" id="UP000199063"/>
    </source>
</evidence>
<dbReference type="RefSeq" id="WP_244529691.1">
    <property type="nucleotide sequence ID" value="NZ_FNHI01000023.1"/>
</dbReference>
<dbReference type="InterPro" id="IPR036691">
    <property type="entry name" value="Endo/exonu/phosph_ase_sf"/>
</dbReference>
<dbReference type="EMBL" id="FNHI01000023">
    <property type="protein sequence ID" value="SDN28625.1"/>
    <property type="molecule type" value="Genomic_DNA"/>
</dbReference>
<proteinExistence type="predicted"/>
<keyword evidence="2" id="KW-0255">Endonuclease</keyword>